<dbReference type="InterPro" id="IPR005483">
    <property type="entry name" value="CPSase_dom"/>
</dbReference>
<comment type="similarity">
    <text evidence="2 14">Belongs to the CarB family.</text>
</comment>
<sequence>MPINRELKKILVIGSGPIVIGQAAEFDYAGTQACQALKEEGVEVVLINSNPATIMTDTNMADKVYIEPITLDFVSQIIRQERPDGLLPTLGGQTGLNMAVELARAGVLERENVKLLGTQLTSIEKAEDRDLFRDLMRELDQPVPQSTIITTLEEALDFANEIGYPLIVRPAYTLGGTGGGICADEEELRETVAAGIRYSPIGQCLVERSIAGMKEVEYEVMRDANDNCIVVCNMENFDPVGVHTGDSIVVAPSQTLSDREYQMLRSASLKIIRALNIEGGCNVQFALDPQSYQYYVIEVNPRVSRSSALASKATGYPIAKMAAKIALGYTLDEIVNPVTGQTYACFEPTLDYIVSKIPRWPFDKFVNANRKLGTQMKATGEVMAIGRTFEESIHKAVRSLEIGTHRLFLKDAELLEQEELDKRLIHADDERLFLIAEAFRRGYELQHIQDLTQVDWWFLDKVERIIEFERLIAAEETLSYETLYEAKRMGFTDRAIAELRAGAGQSGYTAEKEVRTYRLDQGLRPVYKMVDTCAAEFEATTPYYYSTYETENEVTASSKEKIIVLGSGPIRIGQGIEFDYSTVHAVWAIQKAGYEAVIINNNPETVSTDFNTSDRLYFEPLFFEDVMNVIEQEKPIGVIVQFGGQTAINLAAPLQAAGVNILGTSLESIDEAEDRKKFEALLSRLDIAQPKGKTIISVDEAVETAQGLGYPVLVRPSYVLGGRAMEIVYSDSELLKYMEHAVKINPEHPVLIDRYMMGKEVEVDAICDGETVLIPGIMEHVERAGVHSGDSIAVYPPQYLTQTLKEKIVEVTTKIARELKTMGLVNIQFVIYKDEVYVIEVNPRSSRTVPFLSKVTNIPMANVATQAILGTKLKDLGYEDGLWPESDYVSVKVPVFSFAKLRRVEPTLGPEMKSTGEVMGRDQQYAKALYKGLIGAGMKIPATGSMIATIADKDKDEAIELFRGFNAMGYNIIATGGTADALREAGIHVTTVNKLSEGTPNILDLIRGGKAHFVVNTLTKGKEPERDGFRIRREAVENGIVCMTSLDTVRALLTMLQSLNFTSQAMPSLPNA</sequence>
<feature type="domain" description="ATP-grasp" evidence="15">
    <location>
        <begin position="679"/>
        <end position="869"/>
    </location>
</feature>
<dbReference type="SUPFAM" id="SSF52440">
    <property type="entry name" value="PreATP-grasp domain"/>
    <property type="match status" value="2"/>
</dbReference>
<feature type="binding site" evidence="14">
    <location>
        <position position="298"/>
    </location>
    <ligand>
        <name>Mn(2+)</name>
        <dbReference type="ChEBI" id="CHEBI:29035"/>
        <label>2</label>
    </ligand>
</feature>
<feature type="binding site" evidence="14">
    <location>
        <position position="840"/>
    </location>
    <ligand>
        <name>Mn(2+)</name>
        <dbReference type="ChEBI" id="CHEBI:29035"/>
        <label>4</label>
    </ligand>
</feature>
<feature type="binding site" evidence="14">
    <location>
        <position position="842"/>
    </location>
    <ligand>
        <name>Mn(2+)</name>
        <dbReference type="ChEBI" id="CHEBI:29035"/>
        <label>4</label>
    </ligand>
</feature>
<dbReference type="Gene3D" id="1.10.1030.10">
    <property type="entry name" value="Carbamoyl-phosphate synthetase, large subunit oligomerisation domain"/>
    <property type="match status" value="1"/>
</dbReference>
<dbReference type="PANTHER" id="PTHR11405:SF53">
    <property type="entry name" value="CARBAMOYL-PHOSPHATE SYNTHASE [AMMONIA], MITOCHONDRIAL"/>
    <property type="match status" value="1"/>
</dbReference>
<dbReference type="InterPro" id="IPR033937">
    <property type="entry name" value="MGS_CPS_CarB"/>
</dbReference>
<dbReference type="EMBL" id="JAGGLD010000001">
    <property type="protein sequence ID" value="MBP1999250.1"/>
    <property type="molecule type" value="Genomic_DNA"/>
</dbReference>
<feature type="binding site" evidence="14">
    <location>
        <position position="787"/>
    </location>
    <ligand>
        <name>ATP</name>
        <dbReference type="ChEBI" id="CHEBI:30616"/>
        <label>2</label>
    </ligand>
</feature>
<feature type="binding site" evidence="14">
    <location>
        <position position="169"/>
    </location>
    <ligand>
        <name>ATP</name>
        <dbReference type="ChEBI" id="CHEBI:30616"/>
        <label>1</label>
    </ligand>
</feature>
<evidence type="ECO:0000313" key="18">
    <source>
        <dbReference type="Proteomes" id="UP001519288"/>
    </source>
</evidence>
<comment type="caution">
    <text evidence="17">The sequence shown here is derived from an EMBL/GenBank/DDBJ whole genome shotgun (WGS) entry which is preliminary data.</text>
</comment>
<dbReference type="HAMAP" id="MF_01210_B">
    <property type="entry name" value="CPSase_L_chain_B"/>
    <property type="match status" value="1"/>
</dbReference>
<feature type="binding site" evidence="14">
    <location>
        <position position="208"/>
    </location>
    <ligand>
        <name>ATP</name>
        <dbReference type="ChEBI" id="CHEBI:30616"/>
        <label>1</label>
    </ligand>
</feature>
<feature type="binding site" evidence="14">
    <location>
        <position position="284"/>
    </location>
    <ligand>
        <name>Mg(2+)</name>
        <dbReference type="ChEBI" id="CHEBI:18420"/>
        <label>1</label>
    </ligand>
</feature>
<dbReference type="InterPro" id="IPR011761">
    <property type="entry name" value="ATP-grasp"/>
</dbReference>
<evidence type="ECO:0000313" key="17">
    <source>
        <dbReference type="EMBL" id="MBP1999250.1"/>
    </source>
</evidence>
<feature type="binding site" evidence="14">
    <location>
        <position position="840"/>
    </location>
    <ligand>
        <name>Mn(2+)</name>
        <dbReference type="ChEBI" id="CHEBI:29035"/>
        <label>3</label>
    </ligand>
</feature>
<dbReference type="SMART" id="SM01096">
    <property type="entry name" value="CPSase_L_D3"/>
    <property type="match status" value="1"/>
</dbReference>
<dbReference type="PROSITE" id="PS50975">
    <property type="entry name" value="ATP_GRASP"/>
    <property type="match status" value="2"/>
</dbReference>
<comment type="catalytic activity">
    <reaction evidence="13 14">
        <text>hydrogencarbonate + NH4(+) + 2 ATP = carbamoyl phosphate + 2 ADP + phosphate + 2 H(+)</text>
        <dbReference type="Rhea" id="RHEA:18029"/>
        <dbReference type="ChEBI" id="CHEBI:15378"/>
        <dbReference type="ChEBI" id="CHEBI:17544"/>
        <dbReference type="ChEBI" id="CHEBI:28938"/>
        <dbReference type="ChEBI" id="CHEBI:30616"/>
        <dbReference type="ChEBI" id="CHEBI:43474"/>
        <dbReference type="ChEBI" id="CHEBI:58228"/>
        <dbReference type="ChEBI" id="CHEBI:456216"/>
        <dbReference type="EC" id="6.3.4.16"/>
    </reaction>
</comment>
<dbReference type="GO" id="GO:0004088">
    <property type="term" value="F:carbamoyl-phosphate synthase (glutamine-hydrolyzing) activity"/>
    <property type="evidence" value="ECO:0007669"/>
    <property type="project" value="UniProtKB-EC"/>
</dbReference>
<feature type="binding site" evidence="14">
    <location>
        <position position="215"/>
    </location>
    <ligand>
        <name>ATP</name>
        <dbReference type="ChEBI" id="CHEBI:30616"/>
        <label>1</label>
    </ligand>
</feature>
<feature type="binding site" evidence="14">
    <location>
        <position position="241"/>
    </location>
    <ligand>
        <name>ATP</name>
        <dbReference type="ChEBI" id="CHEBI:30616"/>
        <label>1</label>
    </ligand>
</feature>
<dbReference type="Gene3D" id="3.40.50.1380">
    <property type="entry name" value="Methylglyoxal synthase-like domain"/>
    <property type="match status" value="1"/>
</dbReference>
<evidence type="ECO:0000256" key="9">
    <source>
        <dbReference type="ARBA" id="ARBA00022840"/>
    </source>
</evidence>
<evidence type="ECO:0000256" key="1">
    <source>
        <dbReference type="ARBA" id="ARBA00005077"/>
    </source>
</evidence>
<feature type="binding site" evidence="14">
    <location>
        <position position="842"/>
    </location>
    <ligand>
        <name>Mg(2+)</name>
        <dbReference type="ChEBI" id="CHEBI:18420"/>
        <label>4</label>
    </ligand>
</feature>
<dbReference type="Gene3D" id="3.30.470.20">
    <property type="entry name" value="ATP-grasp fold, B domain"/>
    <property type="match status" value="2"/>
</dbReference>
<comment type="subunit">
    <text evidence="14">Composed of two chains; the small (or glutamine) chain promotes the hydrolysis of glutamine to ammonia, which is used by the large (or ammonia) chain to synthesize carbamoyl phosphate. Tetramer of heterodimers (alpha,beta)4.</text>
</comment>
<feature type="binding site" evidence="14">
    <location>
        <position position="828"/>
    </location>
    <ligand>
        <name>Mg(2+)</name>
        <dbReference type="ChEBI" id="CHEBI:18420"/>
        <label>3</label>
    </ligand>
</feature>
<feature type="binding site" evidence="14">
    <location>
        <position position="243"/>
    </location>
    <ligand>
        <name>ATP</name>
        <dbReference type="ChEBI" id="CHEBI:30616"/>
        <label>1</label>
    </ligand>
</feature>
<dbReference type="EC" id="6.3.4.16" evidence="14"/>
<dbReference type="SMART" id="SM00851">
    <property type="entry name" value="MGS"/>
    <property type="match status" value="1"/>
</dbReference>
<evidence type="ECO:0000259" key="16">
    <source>
        <dbReference type="PROSITE" id="PS51855"/>
    </source>
</evidence>
<dbReference type="Pfam" id="PF02142">
    <property type="entry name" value="MGS"/>
    <property type="match status" value="1"/>
</dbReference>
<keyword evidence="7 14" id="KW-0677">Repeat</keyword>
<feature type="binding site" evidence="14">
    <location>
        <position position="175"/>
    </location>
    <ligand>
        <name>ATP</name>
        <dbReference type="ChEBI" id="CHEBI:30616"/>
        <label>1</label>
    </ligand>
</feature>
<keyword evidence="3 14" id="KW-0055">Arginine biosynthesis</keyword>
<evidence type="ECO:0000256" key="11">
    <source>
        <dbReference type="ARBA" id="ARBA00022975"/>
    </source>
</evidence>
<comment type="catalytic activity">
    <reaction evidence="14">
        <text>hydrogencarbonate + L-glutamine + 2 ATP + H2O = carbamoyl phosphate + L-glutamate + 2 ADP + phosphate + 2 H(+)</text>
        <dbReference type="Rhea" id="RHEA:18633"/>
        <dbReference type="ChEBI" id="CHEBI:15377"/>
        <dbReference type="ChEBI" id="CHEBI:15378"/>
        <dbReference type="ChEBI" id="CHEBI:17544"/>
        <dbReference type="ChEBI" id="CHEBI:29985"/>
        <dbReference type="ChEBI" id="CHEBI:30616"/>
        <dbReference type="ChEBI" id="CHEBI:43474"/>
        <dbReference type="ChEBI" id="CHEBI:58228"/>
        <dbReference type="ChEBI" id="CHEBI:58359"/>
        <dbReference type="ChEBI" id="CHEBI:456216"/>
        <dbReference type="EC" id="6.3.5.5"/>
    </reaction>
</comment>
<dbReference type="SUPFAM" id="SSF48108">
    <property type="entry name" value="Carbamoyl phosphate synthetase, large subunit connection domain"/>
    <property type="match status" value="1"/>
</dbReference>
<dbReference type="RefSeq" id="WP_209858488.1">
    <property type="nucleotide sequence ID" value="NZ_JAGGLD010000001.1"/>
</dbReference>
<evidence type="ECO:0000256" key="13">
    <source>
        <dbReference type="ARBA" id="ARBA00047359"/>
    </source>
</evidence>
<feature type="binding site" evidence="14">
    <location>
        <position position="840"/>
    </location>
    <ligand>
        <name>Mg(2+)</name>
        <dbReference type="ChEBI" id="CHEBI:18420"/>
        <label>3</label>
    </ligand>
</feature>
<feature type="binding site" evidence="14">
    <location>
        <position position="828"/>
    </location>
    <ligand>
        <name>Mn(2+)</name>
        <dbReference type="ChEBI" id="CHEBI:29035"/>
        <label>3</label>
    </ligand>
</feature>
<feature type="region of interest" description="Allosteric domain" evidence="14">
    <location>
        <begin position="938"/>
        <end position="1072"/>
    </location>
</feature>
<evidence type="ECO:0000256" key="5">
    <source>
        <dbReference type="ARBA" id="ARBA00022605"/>
    </source>
</evidence>
<organism evidence="17 18">
    <name type="scientific">Paenibacillus shirakamiensis</name>
    <dbReference type="NCBI Taxonomy" id="1265935"/>
    <lineage>
        <taxon>Bacteria</taxon>
        <taxon>Bacillati</taxon>
        <taxon>Bacillota</taxon>
        <taxon>Bacilli</taxon>
        <taxon>Bacillales</taxon>
        <taxon>Paenibacillaceae</taxon>
        <taxon>Paenibacillus</taxon>
    </lineage>
</organism>
<dbReference type="InterPro" id="IPR011607">
    <property type="entry name" value="MGS-like_dom"/>
</dbReference>
<keyword evidence="10" id="KW-0460">Magnesium</keyword>
<feature type="binding site" evidence="14">
    <location>
        <position position="760"/>
    </location>
    <ligand>
        <name>ATP</name>
        <dbReference type="ChEBI" id="CHEBI:30616"/>
        <label>2</label>
    </ligand>
</feature>
<proteinExistence type="inferred from homology"/>
<comment type="caution">
    <text evidence="14">Lacks conserved residue(s) required for the propagation of feature annotation.</text>
</comment>
<feature type="binding site" evidence="14">
    <location>
        <position position="786"/>
    </location>
    <ligand>
        <name>ATP</name>
        <dbReference type="ChEBI" id="CHEBI:30616"/>
        <label>2</label>
    </ligand>
</feature>
<dbReference type="InterPro" id="IPR013815">
    <property type="entry name" value="ATP_grasp_subdomain_1"/>
</dbReference>
<feature type="binding site" evidence="14">
    <location>
        <position position="298"/>
    </location>
    <ligand>
        <name>Mg(2+)</name>
        <dbReference type="ChEBI" id="CHEBI:18420"/>
        <label>2</label>
    </ligand>
</feature>
<dbReference type="NCBIfam" id="NF003671">
    <property type="entry name" value="PRK05294.1"/>
    <property type="match status" value="1"/>
</dbReference>
<dbReference type="InterPro" id="IPR016185">
    <property type="entry name" value="PreATP-grasp_dom_sf"/>
</dbReference>
<feature type="binding site" evidence="14">
    <location>
        <position position="298"/>
    </location>
    <ligand>
        <name>Mn(2+)</name>
        <dbReference type="ChEBI" id="CHEBI:29035"/>
        <label>1</label>
    </ligand>
</feature>
<dbReference type="InterPro" id="IPR058047">
    <property type="entry name" value="CPSase_preATP-grasp"/>
</dbReference>
<feature type="binding site" evidence="14">
    <location>
        <position position="788"/>
    </location>
    <ligand>
        <name>ATP</name>
        <dbReference type="ChEBI" id="CHEBI:30616"/>
        <label>2</label>
    </ligand>
</feature>
<feature type="binding site" evidence="14">
    <location>
        <position position="300"/>
    </location>
    <ligand>
        <name>Mg(2+)</name>
        <dbReference type="ChEBI" id="CHEBI:18420"/>
        <label>2</label>
    </ligand>
</feature>
<dbReference type="InterPro" id="IPR005480">
    <property type="entry name" value="CPSase_lsu_oligo"/>
</dbReference>
<comment type="pathway">
    <text evidence="1 14">Amino-acid biosynthesis; L-arginine biosynthesis; carbamoyl phosphate from bicarbonate: step 1/1.</text>
</comment>
<feature type="binding site" evidence="14">
    <location>
        <position position="210"/>
    </location>
    <ligand>
        <name>ATP</name>
        <dbReference type="ChEBI" id="CHEBI:30616"/>
        <label>1</label>
    </ligand>
</feature>
<dbReference type="CDD" id="cd01424">
    <property type="entry name" value="MGS_CPS_II"/>
    <property type="match status" value="1"/>
</dbReference>
<comment type="function">
    <text evidence="14">Large subunit of the glutamine-dependent carbamoyl phosphate synthetase (CPSase). CPSase catalyzes the formation of carbamoyl phosphate from the ammonia moiety of glutamine, carbonate, and phosphate donated by ATP, constituting the first step of 2 biosynthetic pathways, one leading to arginine and/or urea and the other to pyrimidine nucleotides. The large subunit (synthetase) binds the substrates ammonia (free or transferred from glutamine from the small subunit), hydrogencarbonate and ATP and carries out an ATP-coupled ligase reaction, activating hydrogencarbonate by forming carboxy phosphate which reacts with ammonia to form carbamoyl phosphate.</text>
</comment>
<feature type="binding site" evidence="14">
    <location>
        <position position="298"/>
    </location>
    <ligand>
        <name>Mg(2+)</name>
        <dbReference type="ChEBI" id="CHEBI:18420"/>
        <label>1</label>
    </ligand>
</feature>
<dbReference type="SUPFAM" id="SSF56059">
    <property type="entry name" value="Glutathione synthetase ATP-binding domain-like"/>
    <property type="match status" value="2"/>
</dbReference>
<feature type="binding site" evidence="14">
    <location>
        <position position="298"/>
    </location>
    <ligand>
        <name>ATP</name>
        <dbReference type="ChEBI" id="CHEBI:30616"/>
        <label>1</label>
    </ligand>
</feature>
<keyword evidence="5 14" id="KW-0028">Amino-acid biosynthesis</keyword>
<keyword evidence="12" id="KW-0464">Manganese</keyword>
<dbReference type="PROSITE" id="PS00867">
    <property type="entry name" value="CPSASE_2"/>
    <property type="match status" value="2"/>
</dbReference>
<feature type="binding site" evidence="14">
    <location>
        <position position="828"/>
    </location>
    <ligand>
        <name>ATP</name>
        <dbReference type="ChEBI" id="CHEBI:30616"/>
        <label>2</label>
    </ligand>
</feature>
<keyword evidence="11 14" id="KW-0665">Pyrimidine biosynthesis</keyword>
<dbReference type="SMART" id="SM01209">
    <property type="entry name" value="GARS_A"/>
    <property type="match status" value="1"/>
</dbReference>
<dbReference type="InterPro" id="IPR006275">
    <property type="entry name" value="CPSase_lsu"/>
</dbReference>
<evidence type="ECO:0000256" key="6">
    <source>
        <dbReference type="ARBA" id="ARBA00022723"/>
    </source>
</evidence>
<keyword evidence="6" id="KW-0479">Metal-binding</keyword>
<evidence type="ECO:0000256" key="8">
    <source>
        <dbReference type="ARBA" id="ARBA00022741"/>
    </source>
</evidence>
<evidence type="ECO:0000256" key="14">
    <source>
        <dbReference type="HAMAP-Rule" id="MF_01210"/>
    </source>
</evidence>
<name>A0ABS4JC03_9BACL</name>
<dbReference type="InterPro" id="IPR005479">
    <property type="entry name" value="CPAse_ATP-bd"/>
</dbReference>
<evidence type="ECO:0000256" key="2">
    <source>
        <dbReference type="ARBA" id="ARBA00009799"/>
    </source>
</evidence>
<evidence type="ECO:0000256" key="7">
    <source>
        <dbReference type="ARBA" id="ARBA00022737"/>
    </source>
</evidence>
<dbReference type="NCBIfam" id="NF009455">
    <property type="entry name" value="PRK12815.1"/>
    <property type="match status" value="1"/>
</dbReference>
<dbReference type="SUPFAM" id="SSF52335">
    <property type="entry name" value="Methylglyoxal synthase-like"/>
    <property type="match status" value="1"/>
</dbReference>
<accession>A0ABS4JC03</accession>
<keyword evidence="9 14" id="KW-0067">ATP-binding</keyword>
<feature type="domain" description="ATP-grasp" evidence="15">
    <location>
        <begin position="133"/>
        <end position="327"/>
    </location>
</feature>
<dbReference type="PROSITE" id="PS00866">
    <property type="entry name" value="CPSASE_1"/>
    <property type="match status" value="2"/>
</dbReference>
<comment type="domain">
    <text evidence="14">The large subunit is composed of 2 ATP-grasp domains that are involved in binding the 2 ATP molecules needed for carbamoyl phosphate synthesis. The N-terminal ATP-grasp domain (referred to as the carboxyphosphate synthetic component) catalyzes the ATP-dependent phosphorylation of hydrogencarbonate to carboxyphosphate and the subsequent nucleophilic attack by ammonia to form a carbamate intermediate. The C-terminal ATP-grasp domain (referred to as the carbamoyl phosphate synthetic component) then catalyzes the phosphorylation of carbamate with the second ATP to form the end product carbamoyl phosphate. The reactive and unstable enzyme intermediates are sequentially channeled from one active site to the next through the interior of the protein over a distance of at least 96 A.</text>
</comment>
<dbReference type="Pfam" id="PF02787">
    <property type="entry name" value="CPSase_L_D3"/>
    <property type="match status" value="1"/>
</dbReference>
<feature type="binding site" evidence="14">
    <location>
        <position position="715"/>
    </location>
    <ligand>
        <name>ATP</name>
        <dbReference type="ChEBI" id="CHEBI:30616"/>
        <label>2</label>
    </ligand>
</feature>
<keyword evidence="8 14" id="KW-0547">Nucleotide-binding</keyword>
<evidence type="ECO:0000256" key="3">
    <source>
        <dbReference type="ARBA" id="ARBA00022571"/>
    </source>
</evidence>
<comment type="cofactor">
    <cofactor evidence="14">
        <name>Mg(2+)</name>
        <dbReference type="ChEBI" id="CHEBI:18420"/>
    </cofactor>
    <cofactor evidence="14">
        <name>Mn(2+)</name>
        <dbReference type="ChEBI" id="CHEBI:29035"/>
    </cofactor>
    <text evidence="14">Binds 4 Mg(2+) or Mn(2+) ions per subunit.</text>
</comment>
<dbReference type="EC" id="6.3.5.5" evidence="14"/>
<feature type="domain" description="MGS-like" evidence="16">
    <location>
        <begin position="938"/>
        <end position="1072"/>
    </location>
</feature>
<dbReference type="PROSITE" id="PS51855">
    <property type="entry name" value="MGS"/>
    <property type="match status" value="1"/>
</dbReference>
<evidence type="ECO:0000256" key="10">
    <source>
        <dbReference type="ARBA" id="ARBA00022842"/>
    </source>
</evidence>
<dbReference type="NCBIfam" id="TIGR01369">
    <property type="entry name" value="CPSaseII_lrg"/>
    <property type="match status" value="1"/>
</dbReference>
<dbReference type="InterPro" id="IPR036914">
    <property type="entry name" value="MGS-like_dom_sf"/>
</dbReference>
<keyword evidence="4 14" id="KW-0436">Ligase</keyword>
<dbReference type="InterPro" id="IPR036897">
    <property type="entry name" value="CarbamoylP_synth_lsu_oligo_sf"/>
</dbReference>
<reference evidence="17 18" key="1">
    <citation type="submission" date="2021-03" db="EMBL/GenBank/DDBJ databases">
        <title>Genomic Encyclopedia of Type Strains, Phase IV (KMG-IV): sequencing the most valuable type-strain genomes for metagenomic binning, comparative biology and taxonomic classification.</title>
        <authorList>
            <person name="Goeker M."/>
        </authorList>
    </citation>
    <scope>NUCLEOTIDE SEQUENCE [LARGE SCALE GENOMIC DNA]</scope>
    <source>
        <strain evidence="17 18">DSM 26806</strain>
    </source>
</reference>
<dbReference type="HAMAP" id="MF_01210_A">
    <property type="entry name" value="CPSase_L_chain_A"/>
    <property type="match status" value="1"/>
</dbReference>
<dbReference type="Pfam" id="PF25596">
    <property type="entry name" value="CPSase_L_D1"/>
    <property type="match status" value="2"/>
</dbReference>
<feature type="binding site" evidence="14">
    <location>
        <position position="176"/>
    </location>
    <ligand>
        <name>ATP</name>
        <dbReference type="ChEBI" id="CHEBI:30616"/>
        <label>1</label>
    </ligand>
</feature>
<feature type="binding site" evidence="14">
    <location>
        <position position="284"/>
    </location>
    <ligand>
        <name>Mn(2+)</name>
        <dbReference type="ChEBI" id="CHEBI:29035"/>
        <label>1</label>
    </ligand>
</feature>
<dbReference type="PRINTS" id="PR00098">
    <property type="entry name" value="CPSASE"/>
</dbReference>
<comment type="pathway">
    <text evidence="14">Pyrimidine metabolism; UMP biosynthesis via de novo pathway; (S)-dihydroorotate from bicarbonate: step 1/3.</text>
</comment>
<evidence type="ECO:0000259" key="15">
    <source>
        <dbReference type="PROSITE" id="PS50975"/>
    </source>
</evidence>
<feature type="binding site" evidence="14">
    <location>
        <position position="785"/>
    </location>
    <ligand>
        <name>ATP</name>
        <dbReference type="ChEBI" id="CHEBI:30616"/>
        <label>2</label>
    </ligand>
</feature>
<evidence type="ECO:0000256" key="4">
    <source>
        <dbReference type="ARBA" id="ARBA00022598"/>
    </source>
</evidence>
<dbReference type="Pfam" id="PF02786">
    <property type="entry name" value="CPSase_L_D2"/>
    <property type="match status" value="2"/>
</dbReference>
<feature type="binding site" evidence="14">
    <location>
        <position position="242"/>
    </location>
    <ligand>
        <name>ATP</name>
        <dbReference type="ChEBI" id="CHEBI:30616"/>
        <label>1</label>
    </ligand>
</feature>
<feature type="binding site" evidence="14">
    <location>
        <position position="284"/>
    </location>
    <ligand>
        <name>ATP</name>
        <dbReference type="ChEBI" id="CHEBI:30616"/>
        <label>1</label>
    </ligand>
</feature>
<dbReference type="Proteomes" id="UP001519288">
    <property type="component" value="Unassembled WGS sequence"/>
</dbReference>
<feature type="binding site" evidence="14">
    <location>
        <position position="129"/>
    </location>
    <ligand>
        <name>ATP</name>
        <dbReference type="ChEBI" id="CHEBI:30616"/>
        <label>1</label>
    </ligand>
</feature>
<feature type="region of interest" description="Carbamoyl phosphate synthetic domain" evidence="14">
    <location>
        <begin position="555"/>
        <end position="937"/>
    </location>
</feature>
<feature type="region of interest" description="Carboxyphosphate synthetic domain" evidence="14">
    <location>
        <begin position="1"/>
        <end position="401"/>
    </location>
</feature>
<protein>
    <recommendedName>
        <fullName evidence="14">Carbamoyl phosphate synthase large chain</fullName>
        <ecNumber evidence="14">6.3.4.16</ecNumber>
        <ecNumber evidence="14">6.3.5.5</ecNumber>
    </recommendedName>
    <alternativeName>
        <fullName evidence="14">Carbamoyl phosphate synthetase ammonia chain</fullName>
    </alternativeName>
</protein>
<feature type="binding site" evidence="14">
    <location>
        <position position="840"/>
    </location>
    <ligand>
        <name>ATP</name>
        <dbReference type="ChEBI" id="CHEBI:30616"/>
        <label>2</label>
    </ligand>
</feature>
<evidence type="ECO:0000256" key="12">
    <source>
        <dbReference type="ARBA" id="ARBA00023211"/>
    </source>
</evidence>
<dbReference type="PANTHER" id="PTHR11405">
    <property type="entry name" value="CARBAMOYLTRANSFERASE FAMILY MEMBER"/>
    <property type="match status" value="1"/>
</dbReference>
<dbReference type="Gene3D" id="3.30.1490.20">
    <property type="entry name" value="ATP-grasp fold, A domain"/>
    <property type="match status" value="1"/>
</dbReference>
<feature type="binding site" evidence="14">
    <location>
        <position position="754"/>
    </location>
    <ligand>
        <name>ATP</name>
        <dbReference type="ChEBI" id="CHEBI:30616"/>
        <label>2</label>
    </ligand>
</feature>
<dbReference type="Gene3D" id="3.40.50.20">
    <property type="match status" value="2"/>
</dbReference>
<feature type="binding site" evidence="14">
    <location>
        <position position="300"/>
    </location>
    <ligand>
        <name>Mn(2+)</name>
        <dbReference type="ChEBI" id="CHEBI:29035"/>
        <label>2</label>
    </ligand>
</feature>
<gene>
    <name evidence="14" type="primary">carB</name>
    <name evidence="17" type="ORF">J2Z69_000269</name>
</gene>
<feature type="binding site" evidence="14">
    <location>
        <position position="840"/>
    </location>
    <ligand>
        <name>Mg(2+)</name>
        <dbReference type="ChEBI" id="CHEBI:18420"/>
        <label>4</label>
    </ligand>
</feature>
<keyword evidence="18" id="KW-1185">Reference proteome</keyword>